<name>A3IHF5_9CHRO</name>
<dbReference type="EMBL" id="AAXW01000002">
    <property type="protein sequence ID" value="EAZ93237.1"/>
    <property type="molecule type" value="Genomic_DNA"/>
</dbReference>
<organism evidence="1 2">
    <name type="scientific">Crocosphaera chwakensis CCY0110</name>
    <dbReference type="NCBI Taxonomy" id="391612"/>
    <lineage>
        <taxon>Bacteria</taxon>
        <taxon>Bacillati</taxon>
        <taxon>Cyanobacteriota</taxon>
        <taxon>Cyanophyceae</taxon>
        <taxon>Oscillatoriophycideae</taxon>
        <taxon>Chroococcales</taxon>
        <taxon>Aphanothecaceae</taxon>
        <taxon>Crocosphaera</taxon>
        <taxon>Crocosphaera chwakensis</taxon>
    </lineage>
</organism>
<gene>
    <name evidence="1" type="ORF">CY0110_15617</name>
</gene>
<evidence type="ECO:0000313" key="2">
    <source>
        <dbReference type="Proteomes" id="UP000003781"/>
    </source>
</evidence>
<evidence type="ECO:0000313" key="1">
    <source>
        <dbReference type="EMBL" id="EAZ93237.1"/>
    </source>
</evidence>
<dbReference type="AlphaFoldDB" id="A3IHF5"/>
<protein>
    <submittedName>
        <fullName evidence="1">Uncharacterized protein</fullName>
    </submittedName>
</protein>
<keyword evidence="2" id="KW-1185">Reference proteome</keyword>
<sequence length="30" mass="3572">MGAYRVLAIALRRYLLIHQTERCWLCHLDG</sequence>
<accession>A3IHF5</accession>
<dbReference type="Proteomes" id="UP000003781">
    <property type="component" value="Unassembled WGS sequence"/>
</dbReference>
<comment type="caution">
    <text evidence="1">The sequence shown here is derived from an EMBL/GenBank/DDBJ whole genome shotgun (WGS) entry which is preliminary data.</text>
</comment>
<reference evidence="1 2" key="1">
    <citation type="submission" date="2007-03" db="EMBL/GenBank/DDBJ databases">
        <authorList>
            <person name="Stal L."/>
            <person name="Ferriera S."/>
            <person name="Johnson J."/>
            <person name="Kravitz S."/>
            <person name="Beeson K."/>
            <person name="Sutton G."/>
            <person name="Rogers Y.-H."/>
            <person name="Friedman R."/>
            <person name="Frazier M."/>
            <person name="Venter J.C."/>
        </authorList>
    </citation>
    <scope>NUCLEOTIDE SEQUENCE [LARGE SCALE GENOMIC DNA]</scope>
    <source>
        <strain evidence="1 2">CCY0110</strain>
    </source>
</reference>
<proteinExistence type="predicted"/>